<feature type="region of interest" description="Disordered" evidence="1">
    <location>
        <begin position="25"/>
        <end position="45"/>
    </location>
</feature>
<evidence type="ECO:0000313" key="3">
    <source>
        <dbReference type="Proteomes" id="UP001419268"/>
    </source>
</evidence>
<accession>A0AAP0PCH2</accession>
<evidence type="ECO:0000313" key="2">
    <source>
        <dbReference type="EMBL" id="KAK9139703.1"/>
    </source>
</evidence>
<sequence length="138" mass="15410">MSNLQTSTPARIYVDVAVRRAAADWGRRRSATSSEPFDDSPHSFVDTGNQLATKDPVDLDSGIDYGVLECVVRKRGRRRKEIEREETETEEELKVISLFQLWGVGGVYEGARELGSSHAPPSRLPSLHELEWIANPTS</sequence>
<dbReference type="AlphaFoldDB" id="A0AAP0PCH2"/>
<evidence type="ECO:0000256" key="1">
    <source>
        <dbReference type="SAM" id="MobiDB-lite"/>
    </source>
</evidence>
<proteinExistence type="predicted"/>
<name>A0AAP0PCH2_9MAGN</name>
<organism evidence="2 3">
    <name type="scientific">Stephania cephalantha</name>
    <dbReference type="NCBI Taxonomy" id="152367"/>
    <lineage>
        <taxon>Eukaryota</taxon>
        <taxon>Viridiplantae</taxon>
        <taxon>Streptophyta</taxon>
        <taxon>Embryophyta</taxon>
        <taxon>Tracheophyta</taxon>
        <taxon>Spermatophyta</taxon>
        <taxon>Magnoliopsida</taxon>
        <taxon>Ranunculales</taxon>
        <taxon>Menispermaceae</taxon>
        <taxon>Menispermoideae</taxon>
        <taxon>Cissampelideae</taxon>
        <taxon>Stephania</taxon>
    </lineage>
</organism>
<keyword evidence="3" id="KW-1185">Reference proteome</keyword>
<dbReference type="EMBL" id="JBBNAG010000004">
    <property type="protein sequence ID" value="KAK9139703.1"/>
    <property type="molecule type" value="Genomic_DNA"/>
</dbReference>
<reference evidence="2 3" key="1">
    <citation type="submission" date="2024-01" db="EMBL/GenBank/DDBJ databases">
        <title>Genome assemblies of Stephania.</title>
        <authorList>
            <person name="Yang L."/>
        </authorList>
    </citation>
    <scope>NUCLEOTIDE SEQUENCE [LARGE SCALE GENOMIC DNA]</scope>
    <source>
        <strain evidence="2">JXDWG</strain>
        <tissue evidence="2">Leaf</tissue>
    </source>
</reference>
<comment type="caution">
    <text evidence="2">The sequence shown here is derived from an EMBL/GenBank/DDBJ whole genome shotgun (WGS) entry which is preliminary data.</text>
</comment>
<dbReference type="Proteomes" id="UP001419268">
    <property type="component" value="Unassembled WGS sequence"/>
</dbReference>
<protein>
    <submittedName>
        <fullName evidence="2">Uncharacterized protein</fullName>
    </submittedName>
</protein>
<gene>
    <name evidence="2" type="ORF">Scep_009384</name>
</gene>